<organism evidence="1 2">
    <name type="scientific">Candidatus Buchananbacteria bacterium RIFCSPHIGHO2_01_FULL_39_14</name>
    <dbReference type="NCBI Taxonomy" id="1797532"/>
    <lineage>
        <taxon>Bacteria</taxon>
        <taxon>Candidatus Buchananiibacteriota</taxon>
    </lineage>
</organism>
<dbReference type="InterPro" id="IPR009057">
    <property type="entry name" value="Homeodomain-like_sf"/>
</dbReference>
<dbReference type="Proteomes" id="UP000178930">
    <property type="component" value="Unassembled WGS sequence"/>
</dbReference>
<dbReference type="SUPFAM" id="SSF46689">
    <property type="entry name" value="Homeodomain-like"/>
    <property type="match status" value="1"/>
</dbReference>
<evidence type="ECO:0000313" key="1">
    <source>
        <dbReference type="EMBL" id="OGY45319.1"/>
    </source>
</evidence>
<proteinExistence type="predicted"/>
<dbReference type="AlphaFoldDB" id="A0A1G1XZ09"/>
<reference evidence="1 2" key="1">
    <citation type="journal article" date="2016" name="Nat. Commun.">
        <title>Thousands of microbial genomes shed light on interconnected biogeochemical processes in an aquifer system.</title>
        <authorList>
            <person name="Anantharaman K."/>
            <person name="Brown C.T."/>
            <person name="Hug L.A."/>
            <person name="Sharon I."/>
            <person name="Castelle C.J."/>
            <person name="Probst A.J."/>
            <person name="Thomas B.C."/>
            <person name="Singh A."/>
            <person name="Wilkins M.J."/>
            <person name="Karaoz U."/>
            <person name="Brodie E.L."/>
            <person name="Williams K.H."/>
            <person name="Hubbard S.S."/>
            <person name="Banfield J.F."/>
        </authorList>
    </citation>
    <scope>NUCLEOTIDE SEQUENCE [LARGE SCALE GENOMIC DNA]</scope>
</reference>
<protein>
    <recommendedName>
        <fullName evidence="3">Helix-turn-helix domain-containing protein</fullName>
    </recommendedName>
</protein>
<name>A0A1G1XZ09_9BACT</name>
<gene>
    <name evidence="1" type="ORF">A2729_00585</name>
</gene>
<dbReference type="Pfam" id="PF13565">
    <property type="entry name" value="HTH_32"/>
    <property type="match status" value="1"/>
</dbReference>
<dbReference type="EMBL" id="MHIB01000003">
    <property type="protein sequence ID" value="OGY45319.1"/>
    <property type="molecule type" value="Genomic_DNA"/>
</dbReference>
<dbReference type="STRING" id="1797532.A2729_00585"/>
<comment type="caution">
    <text evidence="1">The sequence shown here is derived from an EMBL/GenBank/DDBJ whole genome shotgun (WGS) entry which is preliminary data.</text>
</comment>
<sequence length="104" mass="12312">MGVSPEEIPKQLGIHRATIYRWLNGIKLKGINQFIRDYKQAKKGRRQPRKTNPVIKARIYQIRKEKHNCCGEKIKYFLKAEHNQVVSVSTIYRILNEKYQLSSK</sequence>
<evidence type="ECO:0008006" key="3">
    <source>
        <dbReference type="Google" id="ProtNLM"/>
    </source>
</evidence>
<accession>A0A1G1XZ09</accession>
<evidence type="ECO:0000313" key="2">
    <source>
        <dbReference type="Proteomes" id="UP000178930"/>
    </source>
</evidence>